<organism evidence="11 12">
    <name type="scientific">Leeuwenhoekiella marinoflava</name>
    <dbReference type="NCBI Taxonomy" id="988"/>
    <lineage>
        <taxon>Bacteria</taxon>
        <taxon>Pseudomonadati</taxon>
        <taxon>Bacteroidota</taxon>
        <taxon>Flavobacteriia</taxon>
        <taxon>Flavobacteriales</taxon>
        <taxon>Flavobacteriaceae</taxon>
        <taxon>Leeuwenhoekiella</taxon>
    </lineage>
</organism>
<evidence type="ECO:0000313" key="12">
    <source>
        <dbReference type="Proteomes" id="UP000290608"/>
    </source>
</evidence>
<dbReference type="Gene3D" id="2.60.120.260">
    <property type="entry name" value="Galactose-binding domain-like"/>
    <property type="match status" value="1"/>
</dbReference>
<comment type="catalytic activity">
    <reaction evidence="1">
        <text>Hydrolysis of terminal non-reducing N-acetyl-D-hexosamine residues in N-acetyl-beta-D-hexosaminides.</text>
        <dbReference type="EC" id="3.2.1.52"/>
    </reaction>
</comment>
<dbReference type="RefSeq" id="WP_073101181.1">
    <property type="nucleotide sequence ID" value="NZ_QOVL01000032.1"/>
</dbReference>
<evidence type="ECO:0000259" key="9">
    <source>
        <dbReference type="Pfam" id="PF02838"/>
    </source>
</evidence>
<dbReference type="Gene3D" id="3.20.20.80">
    <property type="entry name" value="Glycosidases"/>
    <property type="match status" value="1"/>
</dbReference>
<dbReference type="Proteomes" id="UP000290608">
    <property type="component" value="Unassembled WGS sequence"/>
</dbReference>
<dbReference type="InterPro" id="IPR017853">
    <property type="entry name" value="GH"/>
</dbReference>
<feature type="active site" description="Proton donor" evidence="6">
    <location>
        <position position="343"/>
    </location>
</feature>
<name>A0A4Q0P4B1_9FLAO</name>
<dbReference type="InterPro" id="IPR015883">
    <property type="entry name" value="Glyco_hydro_20_cat"/>
</dbReference>
<feature type="domain" description="Beta-hexosaminidase bacterial type N-terminal" evidence="9">
    <location>
        <begin position="33"/>
        <end position="160"/>
    </location>
</feature>
<dbReference type="Pfam" id="PF00754">
    <property type="entry name" value="F5_F8_type_C"/>
    <property type="match status" value="1"/>
</dbReference>
<dbReference type="PRINTS" id="PR00738">
    <property type="entry name" value="GLHYDRLASE20"/>
</dbReference>
<sequence length="774" mass="87607">MKWIKLVVVLIASALISCTEKKNPSFTQDQLVLIPQPKSVTLNSGSFKVDAQTQFVIAHDSLEVITGILNDLFEKSAGFKLDIANSGDENTIQLVQNTAIAEEAYKLDVTNEKVVVEANSKLGFVYGLETIRQLLPAAIESSSKVLDLELYIPNVHIDDAPQYPYRGSHLDVSRHFFGKEYIKKHLDRMAFLKLNTFHFHLVDDQGWRIEIKKYPKLTEVGAFRVDQENKHWNARTQNDPDAEATYGGFYTQEDIKEIVAYASEKGIRVIPEIEMPAHVMSAIAAYPWLSCKEESIAVPSGGVWPITDIYCAGKESTFEFLEDVLTEVMALFPGEYIHAGGDEATKTNWETCPHCQRRMREEGLANTSELQSYFMKRMERFLSKHNKTLIGWDEILEGGLPEKATVMSWRGFEGGWEATAAGHDVIMTPVSHMYFDYYQGNPDNEPVAFNAFLPLEKVYEFRPAVDSMSVEQKKHVLGGQANLWSEYIATESHSEYMLFPRLFALSETLWSPEEKLDWTNFSVRVRKMMQRFDVMGINYATSAFAVQPESEIDLETGKITISLQSEFPDTQIRYALRDSELNADSEVYSNPIAFDSTTSVKAAVFKDGKIMGAEMQKYFDFHQAVAKPVTYKFEYNASYASTGATALVDVLRGSKYFKDGRWQGWINNPAVITIDLEGAKELREVTVGSLEEQGTGIYFPQHIKVEVSRDGKTFEDVAQMERAFEPNPGAKIENFKMKFESRKNVQFVRVTIEPLAETPKGGGAWLFLDEILVK</sequence>
<dbReference type="Gene3D" id="3.30.379.10">
    <property type="entry name" value="Chitobiase/beta-hexosaminidase domain 2-like"/>
    <property type="match status" value="1"/>
</dbReference>
<dbReference type="InterPro" id="IPR000421">
    <property type="entry name" value="FA58C"/>
</dbReference>
<dbReference type="PANTHER" id="PTHR22600">
    <property type="entry name" value="BETA-HEXOSAMINIDASE"/>
    <property type="match status" value="1"/>
</dbReference>
<dbReference type="InterPro" id="IPR059177">
    <property type="entry name" value="GH29D-like_dom"/>
</dbReference>
<feature type="domain" description="F5/8 type C" evidence="8">
    <location>
        <begin position="642"/>
        <end position="753"/>
    </location>
</feature>
<dbReference type="CDD" id="cd06563">
    <property type="entry name" value="GH20_chitobiase-like"/>
    <property type="match status" value="1"/>
</dbReference>
<dbReference type="SUPFAM" id="SSF51445">
    <property type="entry name" value="(Trans)glycosidases"/>
    <property type="match status" value="1"/>
</dbReference>
<evidence type="ECO:0000256" key="3">
    <source>
        <dbReference type="ARBA" id="ARBA00012663"/>
    </source>
</evidence>
<gene>
    <name evidence="11" type="ORF">DSL99_4045</name>
</gene>
<dbReference type="Pfam" id="PF02838">
    <property type="entry name" value="Glyco_hydro_20b"/>
    <property type="match status" value="1"/>
</dbReference>
<comment type="similarity">
    <text evidence="2">Belongs to the glycosyl hydrolase 20 family.</text>
</comment>
<evidence type="ECO:0000259" key="7">
    <source>
        <dbReference type="Pfam" id="PF00728"/>
    </source>
</evidence>
<dbReference type="InterPro" id="IPR008979">
    <property type="entry name" value="Galactose-bd-like_sf"/>
</dbReference>
<dbReference type="InterPro" id="IPR025705">
    <property type="entry name" value="Beta_hexosaminidase_sua/sub"/>
</dbReference>
<proteinExistence type="inferred from homology"/>
<keyword evidence="4" id="KW-0378">Hydrolase</keyword>
<dbReference type="GO" id="GO:0016020">
    <property type="term" value="C:membrane"/>
    <property type="evidence" value="ECO:0007669"/>
    <property type="project" value="TreeGrafter"/>
</dbReference>
<comment type="caution">
    <text evidence="11">The sequence shown here is derived from an EMBL/GenBank/DDBJ whole genome shotgun (WGS) entry which is preliminary data.</text>
</comment>
<feature type="domain" description="Glycoside hydrolase family 20 catalytic" evidence="7">
    <location>
        <begin position="163"/>
        <end position="512"/>
    </location>
</feature>
<dbReference type="Pfam" id="PF13290">
    <property type="entry name" value="CHB_HEX_C_1"/>
    <property type="match status" value="1"/>
</dbReference>
<dbReference type="InterPro" id="IPR029018">
    <property type="entry name" value="Hex-like_dom2"/>
</dbReference>
<dbReference type="SUPFAM" id="SSF55545">
    <property type="entry name" value="beta-N-acetylhexosaminidase-like domain"/>
    <property type="match status" value="1"/>
</dbReference>
<evidence type="ECO:0000313" key="11">
    <source>
        <dbReference type="EMBL" id="RXG21414.1"/>
    </source>
</evidence>
<reference evidence="11 12" key="1">
    <citation type="submission" date="2018-07" db="EMBL/GenBank/DDBJ databases">
        <title>Leeuwenhoekiella genomics.</title>
        <authorList>
            <person name="Tahon G."/>
            <person name="Willems A."/>
        </authorList>
    </citation>
    <scope>NUCLEOTIDE SEQUENCE [LARGE SCALE GENOMIC DNA]</scope>
    <source>
        <strain evidence="11 12">LMG 1345</strain>
    </source>
</reference>
<dbReference type="AlphaFoldDB" id="A0A4Q0P4B1"/>
<dbReference type="EC" id="3.2.1.52" evidence="3"/>
<dbReference type="SUPFAM" id="SSF49785">
    <property type="entry name" value="Galactose-binding domain-like"/>
    <property type="match status" value="1"/>
</dbReference>
<protein>
    <recommendedName>
        <fullName evidence="3">beta-N-acetylhexosaminidase</fullName>
        <ecNumber evidence="3">3.2.1.52</ecNumber>
    </recommendedName>
</protein>
<dbReference type="InterPro" id="IPR015882">
    <property type="entry name" value="HEX_bac_N"/>
</dbReference>
<evidence type="ECO:0000259" key="8">
    <source>
        <dbReference type="Pfam" id="PF00754"/>
    </source>
</evidence>
<accession>A0A4Q0P4B1</accession>
<evidence type="ECO:0000256" key="2">
    <source>
        <dbReference type="ARBA" id="ARBA00006285"/>
    </source>
</evidence>
<dbReference type="PROSITE" id="PS51257">
    <property type="entry name" value="PROKAR_LIPOPROTEIN"/>
    <property type="match status" value="1"/>
</dbReference>
<dbReference type="PANTHER" id="PTHR22600:SF57">
    <property type="entry name" value="BETA-N-ACETYLHEXOSAMINIDASE"/>
    <property type="match status" value="1"/>
</dbReference>
<dbReference type="Pfam" id="PF00728">
    <property type="entry name" value="Glyco_hydro_20"/>
    <property type="match status" value="1"/>
</dbReference>
<evidence type="ECO:0000256" key="4">
    <source>
        <dbReference type="ARBA" id="ARBA00022801"/>
    </source>
</evidence>
<evidence type="ECO:0000256" key="6">
    <source>
        <dbReference type="PIRSR" id="PIRSR625705-1"/>
    </source>
</evidence>
<dbReference type="STRING" id="1122159.SAMN02745246_04054"/>
<dbReference type="GO" id="GO:0030203">
    <property type="term" value="P:glycosaminoglycan metabolic process"/>
    <property type="evidence" value="ECO:0007669"/>
    <property type="project" value="TreeGrafter"/>
</dbReference>
<dbReference type="EMBL" id="QOVL01000032">
    <property type="protein sequence ID" value="RXG21414.1"/>
    <property type="molecule type" value="Genomic_DNA"/>
</dbReference>
<evidence type="ECO:0000256" key="5">
    <source>
        <dbReference type="ARBA" id="ARBA00023295"/>
    </source>
</evidence>
<evidence type="ECO:0000259" key="10">
    <source>
        <dbReference type="Pfam" id="PF13290"/>
    </source>
</evidence>
<dbReference type="GO" id="GO:0004563">
    <property type="term" value="F:beta-N-acetylhexosaminidase activity"/>
    <property type="evidence" value="ECO:0007669"/>
    <property type="project" value="UniProtKB-EC"/>
</dbReference>
<keyword evidence="5" id="KW-0326">Glycosidase</keyword>
<feature type="domain" description="GH29D-like beta-sandwich" evidence="10">
    <location>
        <begin position="558"/>
        <end position="611"/>
    </location>
</feature>
<evidence type="ECO:0000256" key="1">
    <source>
        <dbReference type="ARBA" id="ARBA00001231"/>
    </source>
</evidence>
<dbReference type="GO" id="GO:0005975">
    <property type="term" value="P:carbohydrate metabolic process"/>
    <property type="evidence" value="ECO:0007669"/>
    <property type="project" value="InterPro"/>
</dbReference>